<dbReference type="SUPFAM" id="SSF50151">
    <property type="entry name" value="SacY-like RNA-binding domain"/>
    <property type="match status" value="1"/>
</dbReference>
<feature type="domain" description="PRD" evidence="2">
    <location>
        <begin position="74"/>
        <end position="178"/>
    </location>
</feature>
<dbReference type="PANTHER" id="PTHR30185">
    <property type="entry name" value="CRYPTIC BETA-GLUCOSIDE BGL OPERON ANTITERMINATOR"/>
    <property type="match status" value="1"/>
</dbReference>
<dbReference type="PROSITE" id="PS51372">
    <property type="entry name" value="PRD_2"/>
    <property type="match status" value="2"/>
</dbReference>
<evidence type="ECO:0000259" key="2">
    <source>
        <dbReference type="PROSITE" id="PS51372"/>
    </source>
</evidence>
<dbReference type="Pfam" id="PF03123">
    <property type="entry name" value="CAT_RBD"/>
    <property type="match status" value="1"/>
</dbReference>
<reference evidence="4" key="1">
    <citation type="journal article" date="2019" name="Int. J. Syst. Evol. Microbiol.">
        <title>The Global Catalogue of Microorganisms (GCM) 10K type strain sequencing project: providing services to taxonomists for standard genome sequencing and annotation.</title>
        <authorList>
            <consortium name="The Broad Institute Genomics Platform"/>
            <consortium name="The Broad Institute Genome Sequencing Center for Infectious Disease"/>
            <person name="Wu L."/>
            <person name="Ma J."/>
        </authorList>
    </citation>
    <scope>NUCLEOTIDE SEQUENCE [LARGE SCALE GENOMIC DNA]</scope>
    <source>
        <strain evidence="4">JCM 15577</strain>
    </source>
</reference>
<dbReference type="SUPFAM" id="SSF63520">
    <property type="entry name" value="PTS-regulatory domain, PRD"/>
    <property type="match status" value="2"/>
</dbReference>
<protein>
    <submittedName>
        <fullName evidence="3">PRD domain-containing protein</fullName>
    </submittedName>
</protein>
<dbReference type="InterPro" id="IPR004341">
    <property type="entry name" value="CAT_RNA-bd_dom"/>
</dbReference>
<gene>
    <name evidence="3" type="ORF">GCM10009808_18590</name>
</gene>
<dbReference type="InterPro" id="IPR011608">
    <property type="entry name" value="PRD"/>
</dbReference>
<keyword evidence="4" id="KW-1185">Reference proteome</keyword>
<organism evidence="3 4">
    <name type="scientific">Microbacterium sediminicola</name>
    <dbReference type="NCBI Taxonomy" id="415210"/>
    <lineage>
        <taxon>Bacteria</taxon>
        <taxon>Bacillati</taxon>
        <taxon>Actinomycetota</taxon>
        <taxon>Actinomycetes</taxon>
        <taxon>Micrococcales</taxon>
        <taxon>Microbacteriaceae</taxon>
        <taxon>Microbacterium</taxon>
    </lineage>
</organism>
<dbReference type="RefSeq" id="WP_344071857.1">
    <property type="nucleotide sequence ID" value="NZ_BAAAPL010000002.1"/>
</dbReference>
<dbReference type="Pfam" id="PF00874">
    <property type="entry name" value="PRD"/>
    <property type="match status" value="2"/>
</dbReference>
<evidence type="ECO:0000256" key="1">
    <source>
        <dbReference type="ARBA" id="ARBA00022737"/>
    </source>
</evidence>
<dbReference type="Proteomes" id="UP001501690">
    <property type="component" value="Unassembled WGS sequence"/>
</dbReference>
<proteinExistence type="predicted"/>
<dbReference type="InterPro" id="IPR036650">
    <property type="entry name" value="CAT_RNA-bd_dom_sf"/>
</dbReference>
<dbReference type="PANTHER" id="PTHR30185:SF15">
    <property type="entry name" value="CRYPTIC BETA-GLUCOSIDE BGL OPERON ANTITERMINATOR"/>
    <property type="match status" value="1"/>
</dbReference>
<dbReference type="InterPro" id="IPR050661">
    <property type="entry name" value="BglG_antiterminators"/>
</dbReference>
<dbReference type="Gene3D" id="1.10.1790.10">
    <property type="entry name" value="PRD domain"/>
    <property type="match status" value="2"/>
</dbReference>
<evidence type="ECO:0000313" key="3">
    <source>
        <dbReference type="EMBL" id="GAA1701088.1"/>
    </source>
</evidence>
<dbReference type="SMART" id="SM01061">
    <property type="entry name" value="CAT_RBD"/>
    <property type="match status" value="1"/>
</dbReference>
<dbReference type="Gene3D" id="2.30.24.10">
    <property type="entry name" value="CAT RNA-binding domain"/>
    <property type="match status" value="1"/>
</dbReference>
<dbReference type="InterPro" id="IPR036634">
    <property type="entry name" value="PRD_sf"/>
</dbReference>
<accession>A0ABP4UCE6</accession>
<keyword evidence="1" id="KW-0677">Repeat</keyword>
<comment type="caution">
    <text evidence="3">The sequence shown here is derived from an EMBL/GenBank/DDBJ whole genome shotgun (WGS) entry which is preliminary data.</text>
</comment>
<name>A0ABP4UCE6_9MICO</name>
<feature type="domain" description="PRD" evidence="2">
    <location>
        <begin position="179"/>
        <end position="289"/>
    </location>
</feature>
<dbReference type="EMBL" id="BAAAPL010000002">
    <property type="protein sequence ID" value="GAA1701088.1"/>
    <property type="molecule type" value="Genomic_DNA"/>
</dbReference>
<sequence>MNGPPETPLGAGVVHKVLNNNVVVSEDAAGAEVVLMGRGLGFQTKPGDRVEVSKIEKTFLLEGDPAQAEATLANAPIELAMAVAAAIGDAQKMLGRDLGRSLPIAVIDHVGYVLERLAGGIRIPAAPLPELGVLYPDEFAAAGAMAARLSRDLGEELPAEEQIFLTMHLLNATRDEPNGTASLLLRRLQHIVGTVEHFYGITLDVSSPDYARFILHVKFLLQRLVSKTMLESGDTSFYDFARNSYPRAAECADRVAAYIQAATESELTAEERLYIIVHIERLTKRVGVG</sequence>
<evidence type="ECO:0000313" key="4">
    <source>
        <dbReference type="Proteomes" id="UP001501690"/>
    </source>
</evidence>